<reference evidence="3 5" key="3">
    <citation type="submission" date="2016-10" db="EMBL/GenBank/DDBJ databases">
        <authorList>
            <person name="Varghese N."/>
            <person name="Submissions S."/>
        </authorList>
    </citation>
    <scope>NUCLEOTIDE SEQUENCE [LARGE SCALE GENOMIC DNA]</scope>
    <source>
        <strain evidence="3 5">ATCC 33218</strain>
    </source>
</reference>
<dbReference type="HOGENOM" id="CLU_1642894_0_0_6"/>
<evidence type="ECO:0000313" key="5">
    <source>
        <dbReference type="Proteomes" id="UP000182998"/>
    </source>
</evidence>
<dbReference type="KEGG" id="tmc:LMI_0500"/>
<evidence type="ECO:0000313" key="4">
    <source>
        <dbReference type="Proteomes" id="UP000032414"/>
    </source>
</evidence>
<keyword evidence="1" id="KW-0812">Transmembrane</keyword>
<evidence type="ECO:0000313" key="3">
    <source>
        <dbReference type="EMBL" id="SCY51995.1"/>
    </source>
</evidence>
<proteinExistence type="predicted"/>
<reference evidence="2" key="2">
    <citation type="submission" date="2014-09" db="EMBL/GenBank/DDBJ databases">
        <authorList>
            <person name="GOMEZ-VALERO Laura"/>
        </authorList>
    </citation>
    <scope>NUCLEOTIDE SEQUENCE</scope>
    <source>
        <strain evidence="2">ATCC33218</strain>
    </source>
</reference>
<reference evidence="4" key="1">
    <citation type="submission" date="2014-09" db="EMBL/GenBank/DDBJ databases">
        <authorList>
            <person name="Gomez-Valero L."/>
        </authorList>
    </citation>
    <scope>NUCLEOTIDE SEQUENCE [LARGE SCALE GENOMIC DNA]</scope>
    <source>
        <strain evidence="4">ATCC33218</strain>
    </source>
</reference>
<feature type="transmembrane region" description="Helical" evidence="1">
    <location>
        <begin position="17"/>
        <end position="34"/>
    </location>
</feature>
<dbReference type="Proteomes" id="UP000182998">
    <property type="component" value="Unassembled WGS sequence"/>
</dbReference>
<keyword evidence="1" id="KW-0472">Membrane</keyword>
<gene>
    <name evidence="2" type="ORF">LMI_0500</name>
    <name evidence="3" type="ORF">SAMN02982997_01939</name>
</gene>
<organism evidence="2 4">
    <name type="scientific">Legionella micdadei</name>
    <name type="common">Tatlockia micdadei</name>
    <dbReference type="NCBI Taxonomy" id="451"/>
    <lineage>
        <taxon>Bacteria</taxon>
        <taxon>Pseudomonadati</taxon>
        <taxon>Pseudomonadota</taxon>
        <taxon>Gammaproteobacteria</taxon>
        <taxon>Legionellales</taxon>
        <taxon>Legionellaceae</taxon>
        <taxon>Legionella</taxon>
    </lineage>
</organism>
<sequence>MIWKDTHLSKKPALPRPVYVVISPILFMMAYWGINDFVFNMSTRDGIISGIVSVFLIFYGLCNAFMILKGGEYVERIEKKEDCFILTNIFRKKINFMASDIKSVEVSRFSVIDKFLTGFAKHIPGLDLILKDGSKYYITSDMENIESLKEHLLEKESIAYK</sequence>
<dbReference type="PATRIC" id="fig|451.8.peg.80"/>
<dbReference type="OrthoDB" id="5656218at2"/>
<protein>
    <submittedName>
        <fullName evidence="2">Uncharacterized protein</fullName>
    </submittedName>
</protein>
<dbReference type="EMBL" id="FMVN01000009">
    <property type="protein sequence ID" value="SCY51995.1"/>
    <property type="molecule type" value="Genomic_DNA"/>
</dbReference>
<dbReference type="EMBL" id="LN614830">
    <property type="protein sequence ID" value="CEG59847.1"/>
    <property type="molecule type" value="Genomic_DNA"/>
</dbReference>
<evidence type="ECO:0000313" key="2">
    <source>
        <dbReference type="EMBL" id="CEG59847.1"/>
    </source>
</evidence>
<dbReference type="Proteomes" id="UP000032414">
    <property type="component" value="Chromosome I"/>
</dbReference>
<dbReference type="AlphaFoldDB" id="A0A098GCZ3"/>
<keyword evidence="5" id="KW-1185">Reference proteome</keyword>
<dbReference type="STRING" id="451.B6N58_12790"/>
<dbReference type="RefSeq" id="WP_045098366.1">
    <property type="nucleotide sequence ID" value="NZ_CP020614.1"/>
</dbReference>
<feature type="transmembrane region" description="Helical" evidence="1">
    <location>
        <begin position="46"/>
        <end position="68"/>
    </location>
</feature>
<accession>A0A098GCZ3</accession>
<keyword evidence="1" id="KW-1133">Transmembrane helix</keyword>
<evidence type="ECO:0000256" key="1">
    <source>
        <dbReference type="SAM" id="Phobius"/>
    </source>
</evidence>
<name>A0A098GCZ3_LEGMI</name>